<dbReference type="STRING" id="229921.ADN01_04855"/>
<evidence type="ECO:0000313" key="3">
    <source>
        <dbReference type="EMBL" id="KPL87480.1"/>
    </source>
</evidence>
<keyword evidence="4" id="KW-1185">Reference proteome</keyword>
<evidence type="ECO:0000313" key="4">
    <source>
        <dbReference type="Proteomes" id="UP000050501"/>
    </source>
</evidence>
<protein>
    <submittedName>
        <fullName evidence="2">Uncharacterized conserved protein</fullName>
    </submittedName>
</protein>
<dbReference type="Proteomes" id="UP000050501">
    <property type="component" value="Unassembled WGS sequence"/>
</dbReference>
<dbReference type="RefSeq" id="WP_062419922.1">
    <property type="nucleotide sequence ID" value="NZ_BBXZ01000188.1"/>
</dbReference>
<dbReference type="PANTHER" id="PTHR38036">
    <property type="entry name" value="UPF0250 PROTEIN YBED"/>
    <property type="match status" value="1"/>
</dbReference>
<reference evidence="2" key="1">
    <citation type="journal article" date="2015" name="Genome Announc.">
        <title>Draft Genome Sequences of Anaerolinea thermolimosa IMO-1, Bellilinea caldifistulae GOMI-1, Leptolinea tardivitalis YMTK-2, Levilinea saccharolytica KIBI-1, Longilinea arvoryzae KOME-1, Previously Described as Members of the Class Anaerolineae (Chloroflexi).</title>
        <authorList>
            <person name="Matsuura N."/>
            <person name="Tourlousse M.D."/>
            <person name="Ohashi A."/>
            <person name="Hugenholtz P."/>
            <person name="Sekiguchi Y."/>
        </authorList>
    </citation>
    <scope>NUCLEOTIDE SEQUENCE</scope>
    <source>
        <strain evidence="2">KIBI-1</strain>
    </source>
</reference>
<comment type="similarity">
    <text evidence="1">Belongs to the UPF0250 family.</text>
</comment>
<dbReference type="SUPFAM" id="SSF117991">
    <property type="entry name" value="YbeD/HP0495-like"/>
    <property type="match status" value="1"/>
</dbReference>
<accession>A0A0M8JSD9</accession>
<gene>
    <name evidence="3" type="ORF">ADN01_04855</name>
    <name evidence="2" type="ORF">LSAC_03575</name>
</gene>
<evidence type="ECO:0000313" key="2">
    <source>
        <dbReference type="EMBL" id="GAP19665.1"/>
    </source>
</evidence>
<dbReference type="AlphaFoldDB" id="A0A0M8JSD9"/>
<dbReference type="Pfam" id="PF04359">
    <property type="entry name" value="DUF493"/>
    <property type="match status" value="1"/>
</dbReference>
<dbReference type="Gene3D" id="3.30.70.260">
    <property type="match status" value="1"/>
</dbReference>
<dbReference type="OrthoDB" id="9793424at2"/>
<reference evidence="3 4" key="2">
    <citation type="submission" date="2015-07" db="EMBL/GenBank/DDBJ databases">
        <title>Genome sequence of Levilinea saccharolytica DSM 16555.</title>
        <authorList>
            <person name="Hemp J."/>
            <person name="Ward L.M."/>
            <person name="Pace L.A."/>
            <person name="Fischer W.W."/>
        </authorList>
    </citation>
    <scope>NUCLEOTIDE SEQUENCE [LARGE SCALE GENOMIC DNA]</scope>
    <source>
        <strain evidence="3 4">KIBI-1</strain>
    </source>
</reference>
<dbReference type="InterPro" id="IPR007454">
    <property type="entry name" value="UPF0250_YbeD-like"/>
</dbReference>
<sequence>MDDFTQPPAEENGAAQEGVLKFPCEFPLKIIGDHSLEDDFEAFVLPIVVRHVPYLDQGQVTRRLSSGGKYLAVTVTFIAESRLQLDDLYRELSSHKRVRMLL</sequence>
<dbReference type="PANTHER" id="PTHR38036:SF1">
    <property type="entry name" value="UPF0250 PROTEIN YBED"/>
    <property type="match status" value="1"/>
</dbReference>
<dbReference type="InterPro" id="IPR027471">
    <property type="entry name" value="YbeD-like_sf"/>
</dbReference>
<evidence type="ECO:0000256" key="1">
    <source>
        <dbReference type="ARBA" id="ARBA00008460"/>
    </source>
</evidence>
<proteinExistence type="inferred from homology"/>
<dbReference type="HAMAP" id="MF_00659">
    <property type="entry name" value="UPF0250"/>
    <property type="match status" value="1"/>
</dbReference>
<name>A0A0M8JSD9_9CHLR</name>
<dbReference type="EMBL" id="LGCM01000019">
    <property type="protein sequence ID" value="KPL87480.1"/>
    <property type="molecule type" value="Genomic_DNA"/>
</dbReference>
<dbReference type="EMBL" id="DF967975">
    <property type="protein sequence ID" value="GAP19665.1"/>
    <property type="molecule type" value="Genomic_DNA"/>
</dbReference>
<dbReference type="GO" id="GO:0005829">
    <property type="term" value="C:cytosol"/>
    <property type="evidence" value="ECO:0007669"/>
    <property type="project" value="TreeGrafter"/>
</dbReference>
<organism evidence="2">
    <name type="scientific">Levilinea saccharolytica</name>
    <dbReference type="NCBI Taxonomy" id="229921"/>
    <lineage>
        <taxon>Bacteria</taxon>
        <taxon>Bacillati</taxon>
        <taxon>Chloroflexota</taxon>
        <taxon>Anaerolineae</taxon>
        <taxon>Anaerolineales</taxon>
        <taxon>Anaerolineaceae</taxon>
        <taxon>Levilinea</taxon>
    </lineage>
</organism>